<evidence type="ECO:0000313" key="1">
    <source>
        <dbReference type="EMBL" id="GLR69340.1"/>
    </source>
</evidence>
<reference evidence="1" key="1">
    <citation type="journal article" date="2014" name="Int. J. Syst. Evol. Microbiol.">
        <title>Complete genome sequence of Corynebacterium casei LMG S-19264T (=DSM 44701T), isolated from a smear-ripened cheese.</title>
        <authorList>
            <consortium name="US DOE Joint Genome Institute (JGI-PGF)"/>
            <person name="Walter F."/>
            <person name="Albersmeier A."/>
            <person name="Kalinowski J."/>
            <person name="Ruckert C."/>
        </authorList>
    </citation>
    <scope>NUCLEOTIDE SEQUENCE</scope>
    <source>
        <strain evidence="1">NBRC 110023</strain>
    </source>
</reference>
<organism evidence="1 2">
    <name type="scientific">Agaribacter marinus</name>
    <dbReference type="NCBI Taxonomy" id="1431249"/>
    <lineage>
        <taxon>Bacteria</taxon>
        <taxon>Pseudomonadati</taxon>
        <taxon>Pseudomonadota</taxon>
        <taxon>Gammaproteobacteria</taxon>
        <taxon>Alteromonadales</taxon>
        <taxon>Alteromonadaceae</taxon>
        <taxon>Agaribacter</taxon>
    </lineage>
</organism>
<name>A0AA37T094_9ALTE</name>
<dbReference type="EMBL" id="BSOT01000002">
    <property type="protein sequence ID" value="GLR69340.1"/>
    <property type="molecule type" value="Genomic_DNA"/>
</dbReference>
<sequence>MVHHQGSEQADFLSCRSCKVIVAVSIYIEDECLGALNASLLASSLMLPSTTVSPKLLAADEKIERWASVWLHLQL</sequence>
<dbReference type="AlphaFoldDB" id="A0AA37T094"/>
<reference evidence="1" key="2">
    <citation type="submission" date="2023-01" db="EMBL/GenBank/DDBJ databases">
        <title>Draft genome sequence of Agaribacter marinus strain NBRC 110023.</title>
        <authorList>
            <person name="Sun Q."/>
            <person name="Mori K."/>
        </authorList>
    </citation>
    <scope>NUCLEOTIDE SEQUENCE</scope>
    <source>
        <strain evidence="1">NBRC 110023</strain>
    </source>
</reference>
<gene>
    <name evidence="1" type="ORF">GCM10007852_02480</name>
</gene>
<accession>A0AA37T094</accession>
<evidence type="ECO:0000313" key="2">
    <source>
        <dbReference type="Proteomes" id="UP001156601"/>
    </source>
</evidence>
<protein>
    <submittedName>
        <fullName evidence="1">Uncharacterized protein</fullName>
    </submittedName>
</protein>
<comment type="caution">
    <text evidence="1">The sequence shown here is derived from an EMBL/GenBank/DDBJ whole genome shotgun (WGS) entry which is preliminary data.</text>
</comment>
<keyword evidence="2" id="KW-1185">Reference proteome</keyword>
<dbReference type="Proteomes" id="UP001156601">
    <property type="component" value="Unassembled WGS sequence"/>
</dbReference>
<proteinExistence type="predicted"/>